<accession>A0A1I4MP17</accession>
<evidence type="ECO:0000256" key="2">
    <source>
        <dbReference type="ARBA" id="ARBA00022723"/>
    </source>
</evidence>
<evidence type="ECO:0000313" key="5">
    <source>
        <dbReference type="EMBL" id="SFM05102.1"/>
    </source>
</evidence>
<dbReference type="InterPro" id="IPR011234">
    <property type="entry name" value="Fumarylacetoacetase-like_C"/>
</dbReference>
<reference evidence="6 7" key="1">
    <citation type="submission" date="2016-10" db="EMBL/GenBank/DDBJ databases">
        <authorList>
            <person name="de Groot N.N."/>
        </authorList>
    </citation>
    <scope>NUCLEOTIDE SEQUENCE [LARGE SCALE GENOMIC DNA]</scope>
    <source>
        <strain evidence="5 6">CGMCC 1.9095</strain>
        <strain evidence="4 7">DSM 22558</strain>
    </source>
</reference>
<comment type="similarity">
    <text evidence="1">Belongs to the FAH family.</text>
</comment>
<dbReference type="AlphaFoldDB" id="A0A1I4MP17"/>
<proteinExistence type="inferred from homology"/>
<dbReference type="Pfam" id="PF01557">
    <property type="entry name" value="FAA_hydrolase"/>
    <property type="match status" value="1"/>
</dbReference>
<dbReference type="Proteomes" id="UP000186904">
    <property type="component" value="Unassembled WGS sequence"/>
</dbReference>
<name>A0A1I4MP17_9GAMM</name>
<sequence>MRLARVEDAKGERYWVLLHSDTGFGQRINAPFSRWAGSVNRGDIGALDLSPTALEPDRFRLIAPIEPGARIFGVGLNYLSHLTRLGSSAPPHPLAYMKPDSAIVDPDGVISYPAMTSELDYEIELVAVVGAPLDDAEHATTCLMGYTIGNDVSARDAGRALGRLDLFTQKGMDATSPIGPWVCTLDEFGGGGQPELDMQLRVNGELRQQDNTREMIFPLDELLNYLDARIALRPGDVVLTGSTHGVGLETGRFLQPDDLVEASIDGIGLMRNRVGHRRKLTSSRRAGRLGFPTP</sequence>
<dbReference type="Gene3D" id="3.90.850.10">
    <property type="entry name" value="Fumarylacetoacetase-like, C-terminal domain"/>
    <property type="match status" value="1"/>
</dbReference>
<dbReference type="EMBL" id="FOUA01000003">
    <property type="protein sequence ID" value="SFM05102.1"/>
    <property type="molecule type" value="Genomic_DNA"/>
</dbReference>
<evidence type="ECO:0000313" key="4">
    <source>
        <dbReference type="EMBL" id="SES04367.1"/>
    </source>
</evidence>
<evidence type="ECO:0000259" key="3">
    <source>
        <dbReference type="Pfam" id="PF01557"/>
    </source>
</evidence>
<dbReference type="PANTHER" id="PTHR42796:SF4">
    <property type="entry name" value="FUMARYLACETOACETATE HYDROLASE DOMAIN-CONTAINING PROTEIN 2A"/>
    <property type="match status" value="1"/>
</dbReference>
<keyword evidence="6" id="KW-1185">Reference proteome</keyword>
<dbReference type="EMBL" id="FOGN01000003">
    <property type="protein sequence ID" value="SES04367.1"/>
    <property type="molecule type" value="Genomic_DNA"/>
</dbReference>
<evidence type="ECO:0000313" key="6">
    <source>
        <dbReference type="Proteomes" id="UP000186599"/>
    </source>
</evidence>
<organism evidence="5 6">
    <name type="scientific">Halopseudomonas bauzanensis</name>
    <dbReference type="NCBI Taxonomy" id="653930"/>
    <lineage>
        <taxon>Bacteria</taxon>
        <taxon>Pseudomonadati</taxon>
        <taxon>Pseudomonadota</taxon>
        <taxon>Gammaproteobacteria</taxon>
        <taxon>Pseudomonadales</taxon>
        <taxon>Pseudomonadaceae</taxon>
        <taxon>Halopseudomonas</taxon>
    </lineage>
</organism>
<dbReference type="InterPro" id="IPR051121">
    <property type="entry name" value="FAH"/>
</dbReference>
<dbReference type="GO" id="GO:0003824">
    <property type="term" value="F:catalytic activity"/>
    <property type="evidence" value="ECO:0007669"/>
    <property type="project" value="InterPro"/>
</dbReference>
<evidence type="ECO:0000313" key="7">
    <source>
        <dbReference type="Proteomes" id="UP000186904"/>
    </source>
</evidence>
<dbReference type="Proteomes" id="UP000186599">
    <property type="component" value="Unassembled WGS sequence"/>
</dbReference>
<gene>
    <name evidence="5" type="ORF">SAMN04487855_2140</name>
    <name evidence="4" type="ORF">SAMN05216589_2141</name>
</gene>
<dbReference type="OrthoDB" id="9805307at2"/>
<dbReference type="GO" id="GO:0044281">
    <property type="term" value="P:small molecule metabolic process"/>
    <property type="evidence" value="ECO:0007669"/>
    <property type="project" value="UniProtKB-ARBA"/>
</dbReference>
<dbReference type="STRING" id="653930.SAMN05216589_2141"/>
<dbReference type="RefSeq" id="WP_074779618.1">
    <property type="nucleotide sequence ID" value="NZ_FOGN01000003.1"/>
</dbReference>
<keyword evidence="2" id="KW-0479">Metal-binding</keyword>
<protein>
    <submittedName>
        <fullName evidence="5">2-keto-4-pentenoate hydratase/2-oxohepta-3-ene-1,7-dioic acid hydratase (Catechol pathway)</fullName>
    </submittedName>
</protein>
<dbReference type="PANTHER" id="PTHR42796">
    <property type="entry name" value="FUMARYLACETOACETATE HYDROLASE DOMAIN-CONTAINING PROTEIN 2A-RELATED"/>
    <property type="match status" value="1"/>
</dbReference>
<dbReference type="GO" id="GO:0046872">
    <property type="term" value="F:metal ion binding"/>
    <property type="evidence" value="ECO:0007669"/>
    <property type="project" value="UniProtKB-KW"/>
</dbReference>
<dbReference type="InterPro" id="IPR036663">
    <property type="entry name" value="Fumarylacetoacetase_C_sf"/>
</dbReference>
<evidence type="ECO:0000256" key="1">
    <source>
        <dbReference type="ARBA" id="ARBA00010211"/>
    </source>
</evidence>
<feature type="domain" description="Fumarylacetoacetase-like C-terminal" evidence="3">
    <location>
        <begin position="71"/>
        <end position="274"/>
    </location>
</feature>
<dbReference type="SUPFAM" id="SSF56529">
    <property type="entry name" value="FAH"/>
    <property type="match status" value="1"/>
</dbReference>